<proteinExistence type="predicted"/>
<accession>A0A0A9YBT8</accession>
<dbReference type="CDD" id="cd01650">
    <property type="entry name" value="RT_nLTR_like"/>
    <property type="match status" value="1"/>
</dbReference>
<evidence type="ECO:0000313" key="2">
    <source>
        <dbReference type="EMBL" id="JAG28563.1"/>
    </source>
</evidence>
<dbReference type="InterPro" id="IPR000477">
    <property type="entry name" value="RT_dom"/>
</dbReference>
<dbReference type="InterPro" id="IPR043502">
    <property type="entry name" value="DNA/RNA_pol_sf"/>
</dbReference>
<dbReference type="EMBL" id="GBHO01015041">
    <property type="protein sequence ID" value="JAG28563.1"/>
    <property type="molecule type" value="Transcribed_RNA"/>
</dbReference>
<protein>
    <submittedName>
        <fullName evidence="2">Putative RNA-directed DNA polymerase from transposon X-element</fullName>
    </submittedName>
</protein>
<dbReference type="PANTHER" id="PTHR47510">
    <property type="entry name" value="REVERSE TRANSCRIPTASE DOMAIN-CONTAINING PROTEIN"/>
    <property type="match status" value="1"/>
</dbReference>
<gene>
    <name evidence="2" type="ORF">CM83_4593</name>
</gene>
<dbReference type="Pfam" id="PF00078">
    <property type="entry name" value="RVT_1"/>
    <property type="match status" value="1"/>
</dbReference>
<feature type="non-terminal residue" evidence="2">
    <location>
        <position position="476"/>
    </location>
</feature>
<reference evidence="2" key="1">
    <citation type="journal article" date="2014" name="PLoS ONE">
        <title>Transcriptome-Based Identification of ABC Transporters in the Western Tarnished Plant Bug Lygus hesperus.</title>
        <authorList>
            <person name="Hull J.J."/>
            <person name="Chaney K."/>
            <person name="Geib S.M."/>
            <person name="Fabrick J.A."/>
            <person name="Brent C.S."/>
            <person name="Walsh D."/>
            <person name="Lavine L.C."/>
        </authorList>
    </citation>
    <scope>NUCLEOTIDE SEQUENCE</scope>
</reference>
<feature type="non-terminal residue" evidence="2">
    <location>
        <position position="1"/>
    </location>
</feature>
<dbReference type="GO" id="GO:0003964">
    <property type="term" value="F:RNA-directed DNA polymerase activity"/>
    <property type="evidence" value="ECO:0007669"/>
    <property type="project" value="UniProtKB-KW"/>
</dbReference>
<dbReference type="PROSITE" id="PS50878">
    <property type="entry name" value="RT_POL"/>
    <property type="match status" value="1"/>
</dbReference>
<dbReference type="PANTHER" id="PTHR47510:SF3">
    <property type="entry name" value="ENDO_EXONUCLEASE_PHOSPHATASE DOMAIN-CONTAINING PROTEIN"/>
    <property type="match status" value="1"/>
</dbReference>
<sequence length="476" mass="54979">SPNMFHDLIFVHFKIERHCFLPKWMKFRNLKKFDKNKFLEDLGCVSWDRLFLCNDIDRMVDYLVETIQSLWNIHAPVSVTHVKKPPSPWISKELRTKMKERDKLRQKFKRTGLEHWGDLFRRARNEVKRLLKAAKARYFNAIFSTATDPAIIWKSFRKLGLGASGIEFDEFSMGIGLDEINQFFVGVSNSDPVPYVEVPSVPFHEAKFFFPFIILDEFLPFFGYLRSTGHDDIPGWLIKLSLPVLGPILTYIYNFSLQHSVFPLAWKKSNIKPIPKVREPVTPNDIRPISLLCSMSKPLERYVFTQVYEFLNGNNLIDPLQSGFRAGFSTQTAVIKLVHDLCSAVDCRKITLLVIFDFSKAFDLIHRSRLLIKLAHLGLSQSAIDWFASYLSFRSQTVLGKCGQSLPSYNFAGVPQGSILGPLLFMCYINDLKNQLNHTRHHLYADDLIIYRSCEPDNVIECINWVNRDVSSILEG</sequence>
<evidence type="ECO:0000259" key="1">
    <source>
        <dbReference type="PROSITE" id="PS50878"/>
    </source>
</evidence>
<keyword evidence="2" id="KW-0808">Transferase</keyword>
<organism evidence="2">
    <name type="scientific">Lygus hesperus</name>
    <name type="common">Western plant bug</name>
    <dbReference type="NCBI Taxonomy" id="30085"/>
    <lineage>
        <taxon>Eukaryota</taxon>
        <taxon>Metazoa</taxon>
        <taxon>Ecdysozoa</taxon>
        <taxon>Arthropoda</taxon>
        <taxon>Hexapoda</taxon>
        <taxon>Insecta</taxon>
        <taxon>Pterygota</taxon>
        <taxon>Neoptera</taxon>
        <taxon>Paraneoptera</taxon>
        <taxon>Hemiptera</taxon>
        <taxon>Heteroptera</taxon>
        <taxon>Panheteroptera</taxon>
        <taxon>Cimicomorpha</taxon>
        <taxon>Miridae</taxon>
        <taxon>Mirini</taxon>
        <taxon>Lygus</taxon>
    </lineage>
</organism>
<reference evidence="2" key="2">
    <citation type="submission" date="2014-07" db="EMBL/GenBank/DDBJ databases">
        <authorList>
            <person name="Hull J."/>
        </authorList>
    </citation>
    <scope>NUCLEOTIDE SEQUENCE</scope>
</reference>
<name>A0A0A9YBT8_LYGHE</name>
<keyword evidence="2" id="KW-0548">Nucleotidyltransferase</keyword>
<dbReference type="SUPFAM" id="SSF56672">
    <property type="entry name" value="DNA/RNA polymerases"/>
    <property type="match status" value="1"/>
</dbReference>
<keyword evidence="2" id="KW-0695">RNA-directed DNA polymerase</keyword>
<feature type="domain" description="Reverse transcriptase" evidence="1">
    <location>
        <begin position="255"/>
        <end position="476"/>
    </location>
</feature>
<dbReference type="AlphaFoldDB" id="A0A0A9YBT8"/>